<feature type="transmembrane region" description="Helical" evidence="7">
    <location>
        <begin position="489"/>
        <end position="509"/>
    </location>
</feature>
<feature type="transmembrane region" description="Helical" evidence="7">
    <location>
        <begin position="305"/>
        <end position="322"/>
    </location>
</feature>
<feature type="transmembrane region" description="Helical" evidence="7">
    <location>
        <begin position="328"/>
        <end position="346"/>
    </location>
</feature>
<evidence type="ECO:0000256" key="4">
    <source>
        <dbReference type="ARBA" id="ARBA00022989"/>
    </source>
</evidence>
<feature type="transmembrane region" description="Helical" evidence="7">
    <location>
        <begin position="427"/>
        <end position="444"/>
    </location>
</feature>
<gene>
    <name evidence="8" type="ORF">GCM10010964_29770</name>
</gene>
<sequence>MDERAGPRPASPPSPDPGADTPEGRPAASGGRIRTIGLLLGPAVFVAMLLLPPPSGLETAAWRVAAVAALMALWWVTEAIPIPATGLLPLVLFPLLGIAPVGEASAPYADPLIFLFLGGFLIALGLERWNLHRRIALGIVSAVGVRPGALVGGFILATAFLSMWVSNTATAVMMLPIGVSVIGLLQRDARAAAGASAPGGRDGFPSALLLGIAYGASVGGLATLIGTPPNALLAAFMRRTYGVEIGFAQWMLIGLPVVAVMLAMTWLILTRIAFALPRQAIPGSAELIRREIADLGPLTVPERRVGLVFAGAALLWVMRPLLGGVLPAGLNDTTIAVAAGLLLFLVPAGGPAPRGTALMDWETAKRLPWGVLLLFGGGLSLAAAIGASGLADWIGAGFAALGQWPMLLVVVLVTAGIVFLTELTSNTATAAAFLPLMASVAPALGADPFLLTIPVALAASCAFMLPVATPPNAIVYGSGHLTVAQMARAGFLLNLAGIAAIVGLTWLLVGPVFAVR</sequence>
<keyword evidence="2" id="KW-0813">Transport</keyword>
<evidence type="ECO:0000313" key="8">
    <source>
        <dbReference type="EMBL" id="GGG40206.1"/>
    </source>
</evidence>
<comment type="caution">
    <text evidence="8">The sequence shown here is derived from an EMBL/GenBank/DDBJ whole genome shotgun (WGS) entry which is preliminary data.</text>
</comment>
<proteinExistence type="predicted"/>
<dbReference type="GO" id="GO:0015141">
    <property type="term" value="F:succinate transmembrane transporter activity"/>
    <property type="evidence" value="ECO:0007669"/>
    <property type="project" value="UniProtKB-ARBA"/>
</dbReference>
<keyword evidence="3 7" id="KW-0812">Transmembrane</keyword>
<evidence type="ECO:0000256" key="6">
    <source>
        <dbReference type="SAM" id="MobiDB-lite"/>
    </source>
</evidence>
<feature type="transmembrane region" description="Helical" evidence="7">
    <location>
        <begin position="35"/>
        <end position="54"/>
    </location>
</feature>
<evidence type="ECO:0000256" key="1">
    <source>
        <dbReference type="ARBA" id="ARBA00004141"/>
    </source>
</evidence>
<feature type="transmembrane region" description="Helical" evidence="7">
    <location>
        <begin position="367"/>
        <end position="387"/>
    </location>
</feature>
<dbReference type="CDD" id="cd01115">
    <property type="entry name" value="SLC13_permease"/>
    <property type="match status" value="1"/>
</dbReference>
<dbReference type="GO" id="GO:0005886">
    <property type="term" value="C:plasma membrane"/>
    <property type="evidence" value="ECO:0007669"/>
    <property type="project" value="TreeGrafter"/>
</dbReference>
<comment type="subcellular location">
    <subcellularLocation>
        <location evidence="1">Membrane</location>
        <topology evidence="1">Multi-pass membrane protein</topology>
    </subcellularLocation>
</comment>
<dbReference type="PROSITE" id="PS01271">
    <property type="entry name" value="NA_SULFATE"/>
    <property type="match status" value="1"/>
</dbReference>
<dbReference type="AlphaFoldDB" id="A0A8J3EEG2"/>
<feature type="transmembrane region" description="Helical" evidence="7">
    <location>
        <begin position="163"/>
        <end position="185"/>
    </location>
</feature>
<feature type="transmembrane region" description="Helical" evidence="7">
    <location>
        <begin position="135"/>
        <end position="157"/>
    </location>
</feature>
<evidence type="ECO:0000256" key="5">
    <source>
        <dbReference type="ARBA" id="ARBA00023136"/>
    </source>
</evidence>
<feature type="transmembrane region" description="Helical" evidence="7">
    <location>
        <begin position="247"/>
        <end position="269"/>
    </location>
</feature>
<organism evidence="8 9">
    <name type="scientific">Caldovatus sediminis</name>
    <dbReference type="NCBI Taxonomy" id="2041189"/>
    <lineage>
        <taxon>Bacteria</taxon>
        <taxon>Pseudomonadati</taxon>
        <taxon>Pseudomonadota</taxon>
        <taxon>Alphaproteobacteria</taxon>
        <taxon>Acetobacterales</taxon>
        <taxon>Roseomonadaceae</taxon>
        <taxon>Caldovatus</taxon>
    </lineage>
</organism>
<dbReference type="PANTHER" id="PTHR10283">
    <property type="entry name" value="SOLUTE CARRIER FAMILY 13 MEMBER"/>
    <property type="match status" value="1"/>
</dbReference>
<keyword evidence="9" id="KW-1185">Reference proteome</keyword>
<feature type="transmembrane region" description="Helical" evidence="7">
    <location>
        <begin position="108"/>
        <end position="126"/>
    </location>
</feature>
<reference evidence="8 9" key="1">
    <citation type="journal article" date="2014" name="Int. J. Syst. Evol. Microbiol.">
        <title>Complete genome sequence of Corynebacterium casei LMG S-19264T (=DSM 44701T), isolated from a smear-ripened cheese.</title>
        <authorList>
            <consortium name="US DOE Joint Genome Institute (JGI-PGF)"/>
            <person name="Walter F."/>
            <person name="Albersmeier A."/>
            <person name="Kalinowski J."/>
            <person name="Ruckert C."/>
        </authorList>
    </citation>
    <scope>NUCLEOTIDE SEQUENCE [LARGE SCALE GENOMIC DNA]</scope>
    <source>
        <strain evidence="8 9">CGMCC 1.16330</strain>
    </source>
</reference>
<feature type="region of interest" description="Disordered" evidence="6">
    <location>
        <begin position="1"/>
        <end position="28"/>
    </location>
</feature>
<feature type="transmembrane region" description="Helical" evidence="7">
    <location>
        <begin position="206"/>
        <end position="227"/>
    </location>
</feature>
<dbReference type="InterPro" id="IPR031312">
    <property type="entry name" value="Na/sul_symport_CS"/>
</dbReference>
<evidence type="ECO:0000256" key="7">
    <source>
        <dbReference type="SAM" id="Phobius"/>
    </source>
</evidence>
<dbReference type="EMBL" id="BMKS01000009">
    <property type="protein sequence ID" value="GGG40206.1"/>
    <property type="molecule type" value="Genomic_DNA"/>
</dbReference>
<dbReference type="InterPro" id="IPR001898">
    <property type="entry name" value="SLC13A/DASS"/>
</dbReference>
<evidence type="ECO:0000256" key="3">
    <source>
        <dbReference type="ARBA" id="ARBA00022692"/>
    </source>
</evidence>
<accession>A0A8J3EEG2</accession>
<evidence type="ECO:0000313" key="9">
    <source>
        <dbReference type="Proteomes" id="UP000597507"/>
    </source>
</evidence>
<dbReference type="Pfam" id="PF00939">
    <property type="entry name" value="Na_sulph_symp"/>
    <property type="match status" value="1"/>
</dbReference>
<dbReference type="Proteomes" id="UP000597507">
    <property type="component" value="Unassembled WGS sequence"/>
</dbReference>
<evidence type="ECO:0000256" key="2">
    <source>
        <dbReference type="ARBA" id="ARBA00022448"/>
    </source>
</evidence>
<keyword evidence="4 7" id="KW-1133">Transmembrane helix</keyword>
<dbReference type="RefSeq" id="WP_188901579.1">
    <property type="nucleotide sequence ID" value="NZ_BMKS01000009.1"/>
</dbReference>
<dbReference type="NCBIfam" id="TIGR00785">
    <property type="entry name" value="dass"/>
    <property type="match status" value="1"/>
</dbReference>
<feature type="transmembrane region" description="Helical" evidence="7">
    <location>
        <begin position="393"/>
        <end position="420"/>
    </location>
</feature>
<dbReference type="PANTHER" id="PTHR10283:SF82">
    <property type="entry name" value="SOLUTE CARRIER FAMILY 13 MEMBER 2"/>
    <property type="match status" value="1"/>
</dbReference>
<protein>
    <submittedName>
        <fullName evidence="8">Di-and tricarboxylate transporter</fullName>
    </submittedName>
</protein>
<name>A0A8J3EEG2_9PROT</name>
<keyword evidence="5 7" id="KW-0472">Membrane</keyword>